<dbReference type="PANTHER" id="PTHR28657">
    <property type="entry name" value="INDOLEAMINE 2,3-DIOXYGENASE"/>
    <property type="match status" value="1"/>
</dbReference>
<accession>A0A0R3T2R4</accession>
<dbReference type="SUPFAM" id="SSF140959">
    <property type="entry name" value="Indolic compounds 2,3-dioxygenase-like"/>
    <property type="match status" value="1"/>
</dbReference>
<proteinExistence type="inferred from homology"/>
<keyword evidence="6" id="KW-1185">Reference proteome</keyword>
<dbReference type="Gene3D" id="1.20.58.480">
    <property type="match status" value="1"/>
</dbReference>
<keyword evidence="2 4" id="KW-0479">Metal-binding</keyword>
<dbReference type="WBParaSite" id="HNAJ_0000124901-mRNA-1">
    <property type="protein sequence ID" value="HNAJ_0000124901-mRNA-1"/>
    <property type="gene ID" value="HNAJ_0000124901"/>
</dbReference>
<keyword evidence="4" id="KW-0349">Heme</keyword>
<dbReference type="GO" id="GO:0046872">
    <property type="term" value="F:metal ion binding"/>
    <property type="evidence" value="ECO:0007669"/>
    <property type="project" value="UniProtKB-KW"/>
</dbReference>
<evidence type="ECO:0000256" key="3">
    <source>
        <dbReference type="ARBA" id="ARBA00023004"/>
    </source>
</evidence>
<dbReference type="GO" id="GO:0019441">
    <property type="term" value="P:L-tryptophan catabolic process to kynurenine"/>
    <property type="evidence" value="ECO:0007669"/>
    <property type="project" value="InterPro"/>
</dbReference>
<protein>
    <submittedName>
        <fullName evidence="7">Indoleamine 2,3-dioxygenase 2</fullName>
    </submittedName>
</protein>
<reference evidence="5 6" key="2">
    <citation type="submission" date="2018-11" db="EMBL/GenBank/DDBJ databases">
        <authorList>
            <consortium name="Pathogen Informatics"/>
        </authorList>
    </citation>
    <scope>NUCLEOTIDE SEQUENCE [LARGE SCALE GENOMIC DNA]</scope>
</reference>
<dbReference type="AlphaFoldDB" id="A0A0R3T2R4"/>
<evidence type="ECO:0000313" key="5">
    <source>
        <dbReference type="EMBL" id="VDN97108.1"/>
    </source>
</evidence>
<dbReference type="EMBL" id="UZAE01000461">
    <property type="protein sequence ID" value="VDN97108.1"/>
    <property type="molecule type" value="Genomic_DNA"/>
</dbReference>
<name>A0A0R3T2R4_RODNA</name>
<reference evidence="7" key="1">
    <citation type="submission" date="2017-02" db="UniProtKB">
        <authorList>
            <consortium name="WormBaseParasite"/>
        </authorList>
    </citation>
    <scope>IDENTIFICATION</scope>
</reference>
<gene>
    <name evidence="5" type="ORF">HNAJ_LOCUS1249</name>
</gene>
<dbReference type="GO" id="GO:0034354">
    <property type="term" value="P:'de novo' NAD+ biosynthetic process from L-tryptophan"/>
    <property type="evidence" value="ECO:0007669"/>
    <property type="project" value="TreeGrafter"/>
</dbReference>
<evidence type="ECO:0000256" key="2">
    <source>
        <dbReference type="ARBA" id="ARBA00022723"/>
    </source>
</evidence>
<dbReference type="STRING" id="102285.A0A0R3T2R4"/>
<evidence type="ECO:0000313" key="6">
    <source>
        <dbReference type="Proteomes" id="UP000278807"/>
    </source>
</evidence>
<dbReference type="PANTHER" id="PTHR28657:SF5">
    <property type="entry name" value="INDOLEAMINE 2,3-DIOXYGENASE"/>
    <property type="match status" value="1"/>
</dbReference>
<comment type="similarity">
    <text evidence="1">Belongs to the indoleamine 2,3-dioxygenase family.</text>
</comment>
<dbReference type="InterPro" id="IPR000898">
    <property type="entry name" value="Indolamine_dOase"/>
</dbReference>
<dbReference type="GO" id="GO:0033754">
    <property type="term" value="F:indoleamine 2,3-dioxygenase activity"/>
    <property type="evidence" value="ECO:0007669"/>
    <property type="project" value="TreeGrafter"/>
</dbReference>
<keyword evidence="3 4" id="KW-0408">Iron</keyword>
<dbReference type="GO" id="GO:0020037">
    <property type="term" value="F:heme binding"/>
    <property type="evidence" value="ECO:0007669"/>
    <property type="project" value="InterPro"/>
</dbReference>
<dbReference type="InterPro" id="IPR037217">
    <property type="entry name" value="Trp/Indoleamine_2_3_dOase-like"/>
</dbReference>
<dbReference type="GO" id="GO:0005737">
    <property type="term" value="C:cytoplasm"/>
    <property type="evidence" value="ECO:0007669"/>
    <property type="project" value="TreeGrafter"/>
</dbReference>
<evidence type="ECO:0000256" key="4">
    <source>
        <dbReference type="PIRSR" id="PIRSR600898-1"/>
    </source>
</evidence>
<dbReference type="OrthoDB" id="10262710at2759"/>
<dbReference type="Proteomes" id="UP000278807">
    <property type="component" value="Unassembled WGS sequence"/>
</dbReference>
<evidence type="ECO:0000256" key="1">
    <source>
        <dbReference type="ARBA" id="ARBA00007119"/>
    </source>
</evidence>
<dbReference type="Pfam" id="PF01231">
    <property type="entry name" value="IDO"/>
    <property type="match status" value="1"/>
</dbReference>
<feature type="binding site" description="proximal binding residue" evidence="4">
    <location>
        <position position="349"/>
    </location>
    <ligand>
        <name>heme b</name>
        <dbReference type="ChEBI" id="CHEBI:60344"/>
    </ligand>
    <ligandPart>
        <name>Fe</name>
        <dbReference type="ChEBI" id="CHEBI:18248"/>
    </ligandPart>
</feature>
<dbReference type="GO" id="GO:0004833">
    <property type="term" value="F:L-tryptophan 2,3-dioxygenase activity"/>
    <property type="evidence" value="ECO:0007669"/>
    <property type="project" value="TreeGrafter"/>
</dbReference>
<sequence length="399" mass="44990">MLALEDYRISPVSGCLLRQPTTPPPALIPYKKLLEHSHQLLQEGKIREAIEKLPQLDTSQLSKHEEKRLAHKILAFLASQYVWQDGDKNPAEVLPAVLAMPLMEVSIELGCQPILGHIDLVLSNCFPEKTQLLRRQAFYTEYLPSAQENWYPFIEITADIELTFCDIAKIMMHVISGIKRKNVESVVDCLLKMAELMSIMSEQLALLLRELDPKAFYCEMRPFLSGWSHGKISKGLVYEGVPDSVLTGGESGSLSGGTIPKKRIYLGASAGQSVSLQSLDAFLGIKHFDDTEEFLENLRCYMITEHRRFIEDLGKHVQLRDFIEVVNSEELKKAYNTCIKAMLHLRHEHVNIVTKFILEPSAAFTANVESLKSQGTGGSALDQFLKRVNVRTEAAFYEV</sequence>
<organism evidence="7">
    <name type="scientific">Rodentolepis nana</name>
    <name type="common">Dwarf tapeworm</name>
    <name type="synonym">Hymenolepis nana</name>
    <dbReference type="NCBI Taxonomy" id="102285"/>
    <lineage>
        <taxon>Eukaryota</taxon>
        <taxon>Metazoa</taxon>
        <taxon>Spiralia</taxon>
        <taxon>Lophotrochozoa</taxon>
        <taxon>Platyhelminthes</taxon>
        <taxon>Cestoda</taxon>
        <taxon>Eucestoda</taxon>
        <taxon>Cyclophyllidea</taxon>
        <taxon>Hymenolepididae</taxon>
        <taxon>Rodentolepis</taxon>
    </lineage>
</organism>
<evidence type="ECO:0000313" key="7">
    <source>
        <dbReference type="WBParaSite" id="HNAJ_0000124901-mRNA-1"/>
    </source>
</evidence>